<dbReference type="GO" id="GO:0003924">
    <property type="term" value="F:GTPase activity"/>
    <property type="evidence" value="ECO:0007669"/>
    <property type="project" value="InterPro"/>
</dbReference>
<dbReference type="GO" id="GO:0016779">
    <property type="term" value="F:nucleotidyltransferase activity"/>
    <property type="evidence" value="ECO:0007669"/>
    <property type="project" value="UniProtKB-KW"/>
</dbReference>
<dbReference type="Pfam" id="PF22594">
    <property type="entry name" value="GTP-eEF1A_C"/>
    <property type="match status" value="1"/>
</dbReference>
<reference evidence="6 7" key="1">
    <citation type="submission" date="2009-01" db="EMBL/GenBank/DDBJ databases">
        <title>Complete sequence of Geobacter sp. FRC-32.</title>
        <authorList>
            <consortium name="US DOE Joint Genome Institute"/>
            <person name="Lucas S."/>
            <person name="Copeland A."/>
            <person name="Lapidus A."/>
            <person name="Glavina del Rio T."/>
            <person name="Dalin E."/>
            <person name="Tice H."/>
            <person name="Bruce D."/>
            <person name="Goodwin L."/>
            <person name="Pitluck S."/>
            <person name="Saunders E."/>
            <person name="Brettin T."/>
            <person name="Detter J.C."/>
            <person name="Han C."/>
            <person name="Larimer F."/>
            <person name="Land M."/>
            <person name="Hauser L."/>
            <person name="Kyrpides N."/>
            <person name="Ovchinnikova G."/>
            <person name="Kostka J."/>
            <person name="Richardson P."/>
        </authorList>
    </citation>
    <scope>NUCLEOTIDE SEQUENCE [LARGE SCALE GENOMIC DNA]</scope>
    <source>
        <strain evidence="7">DSM 22248 / JCM 15807 / FRC-32</strain>
    </source>
</reference>
<keyword evidence="6" id="KW-0548">Nucleotidyltransferase</keyword>
<dbReference type="PROSITE" id="PS51722">
    <property type="entry name" value="G_TR_2"/>
    <property type="match status" value="1"/>
</dbReference>
<dbReference type="InterPro" id="IPR009001">
    <property type="entry name" value="Transl_elong_EF1A/Init_IF2_C"/>
</dbReference>
<dbReference type="RefSeq" id="WP_012646530.1">
    <property type="nucleotide sequence ID" value="NC_011979.1"/>
</dbReference>
<name>B9M546_GEODF</name>
<dbReference type="eggNOG" id="COG2895">
    <property type="taxonomic scope" value="Bacteria"/>
</dbReference>
<dbReference type="InterPro" id="IPR059117">
    <property type="entry name" value="APS_kinase_dom"/>
</dbReference>
<feature type="region of interest" description="Disordered" evidence="4">
    <location>
        <begin position="1"/>
        <end position="23"/>
    </location>
</feature>
<dbReference type="InterPro" id="IPR054696">
    <property type="entry name" value="GTP-eEF1A_C"/>
</dbReference>
<dbReference type="KEGG" id="geo:Geob_1441"/>
<evidence type="ECO:0000313" key="6">
    <source>
        <dbReference type="EMBL" id="ACM19801.1"/>
    </source>
</evidence>
<feature type="domain" description="Tr-type G" evidence="5">
    <location>
        <begin position="33"/>
        <end position="244"/>
    </location>
</feature>
<keyword evidence="3" id="KW-0342">GTP-binding</keyword>
<sequence length="619" mass="68982">MKSEKSPGTIHQSPTSNHESRRITNHQSRITNHQFLQVVFVGHVDHGKSTLLGRIYADTDSLPVGQLEKVRAICEQQGKTFEYAFLFDAFLEEQEQGITIDTARTFFNWGNRHYIIIDAPGHKEFLKNMISGAARAEAAVLIIDAAEGVAEQSKRHGYMLSLLGIRQIAVVVNKMDLVNHDQKVFEAIVTEYSAFLKELGVTPRQFVPASARNGDNVVTGSDAMPWYDGPTVLESLGRFEKLPSGEELPLRFPVQDVYKFDARRIIAGRVAAGMLKVGDSLVFSPSNKTAVIKTIEAFNVAHLPLSAGVGKSTGFTLDEQIFVERGEVASLKESLPEVTDLFRANLFWMGKNPMVGNRPYLLRLATKEVEMELAEIHRIIDAGSLDPVMAREQIEKNDVAEVTIRTKKPLALDCFCDCDITGRFVVVDGYDVCGGGIVTQVLDNDQETFRREARQRDIAWRRGEVQLGERVQRNGHNPGIILFTGESGTGKARLARHLERRLFDGGRQVYLLDGKNLLLGLGSDVTEQDKEEMVRRFGEVAQILLRAGQIVVSTTNTFAQADHQIISTLVYPHQVISVHMSFARGAVPEKTDLRFLESDDLKKAAKQIVEKMEELGILL</sequence>
<dbReference type="AlphaFoldDB" id="B9M546"/>
<dbReference type="PROSITE" id="PS00675">
    <property type="entry name" value="SIGMA54_INTERACT_1"/>
    <property type="match status" value="1"/>
</dbReference>
<dbReference type="EMBL" id="CP001390">
    <property type="protein sequence ID" value="ACM19801.1"/>
    <property type="molecule type" value="Genomic_DNA"/>
</dbReference>
<proteinExistence type="predicted"/>
<keyword evidence="1 6" id="KW-0808">Transferase</keyword>
<dbReference type="InterPro" id="IPR009000">
    <property type="entry name" value="Transl_B-barrel_sf"/>
</dbReference>
<dbReference type="PRINTS" id="PR00315">
    <property type="entry name" value="ELONGATNFCT"/>
</dbReference>
<dbReference type="Pfam" id="PF00009">
    <property type="entry name" value="GTP_EFTU"/>
    <property type="match status" value="1"/>
</dbReference>
<dbReference type="Gene3D" id="2.40.30.10">
    <property type="entry name" value="Translation factors"/>
    <property type="match status" value="2"/>
</dbReference>
<dbReference type="InterPro" id="IPR000795">
    <property type="entry name" value="T_Tr_GTP-bd_dom"/>
</dbReference>
<dbReference type="GO" id="GO:0005525">
    <property type="term" value="F:GTP binding"/>
    <property type="evidence" value="ECO:0007669"/>
    <property type="project" value="UniProtKB-KW"/>
</dbReference>
<dbReference type="Pfam" id="PF01583">
    <property type="entry name" value="APS_kinase"/>
    <property type="match status" value="1"/>
</dbReference>
<gene>
    <name evidence="6" type="primary">cysN-2</name>
    <name evidence="6" type="ordered locus">Geob_1441</name>
</gene>
<dbReference type="InterPro" id="IPR050100">
    <property type="entry name" value="TRAFAC_GTPase_members"/>
</dbReference>
<dbReference type="InterPro" id="IPR005225">
    <property type="entry name" value="Small_GTP-bd"/>
</dbReference>
<organism evidence="6 7">
    <name type="scientific">Geotalea daltonii (strain DSM 22248 / JCM 15807 / FRC-32)</name>
    <name type="common">Geobacter daltonii</name>
    <dbReference type="NCBI Taxonomy" id="316067"/>
    <lineage>
        <taxon>Bacteria</taxon>
        <taxon>Pseudomonadati</taxon>
        <taxon>Thermodesulfobacteriota</taxon>
        <taxon>Desulfuromonadia</taxon>
        <taxon>Geobacterales</taxon>
        <taxon>Geobacteraceae</taxon>
        <taxon>Geotalea</taxon>
    </lineage>
</organism>
<dbReference type="SUPFAM" id="SSF50447">
    <property type="entry name" value="Translation proteins"/>
    <property type="match status" value="1"/>
</dbReference>
<accession>B9M546</accession>
<dbReference type="HOGENOM" id="CLU_007265_5_3_7"/>
<dbReference type="InterPro" id="IPR031157">
    <property type="entry name" value="G_TR_CS"/>
</dbReference>
<dbReference type="OrthoDB" id="9804504at2"/>
<dbReference type="PANTHER" id="PTHR23115">
    <property type="entry name" value="TRANSLATION FACTOR"/>
    <property type="match status" value="1"/>
</dbReference>
<dbReference type="InterPro" id="IPR027417">
    <property type="entry name" value="P-loop_NTPase"/>
</dbReference>
<dbReference type="Proteomes" id="UP000007721">
    <property type="component" value="Chromosome"/>
</dbReference>
<dbReference type="STRING" id="316067.Geob_1441"/>
<evidence type="ECO:0000256" key="4">
    <source>
        <dbReference type="SAM" id="MobiDB-lite"/>
    </source>
</evidence>
<dbReference type="eggNOG" id="COG0529">
    <property type="taxonomic scope" value="Bacteria"/>
</dbReference>
<dbReference type="InterPro" id="IPR044139">
    <property type="entry name" value="CysN_NoDQ_III"/>
</dbReference>
<dbReference type="NCBIfam" id="TIGR00231">
    <property type="entry name" value="small_GTP"/>
    <property type="match status" value="1"/>
</dbReference>
<evidence type="ECO:0000259" key="5">
    <source>
        <dbReference type="PROSITE" id="PS51722"/>
    </source>
</evidence>
<evidence type="ECO:0000256" key="3">
    <source>
        <dbReference type="ARBA" id="ARBA00023134"/>
    </source>
</evidence>
<evidence type="ECO:0000313" key="7">
    <source>
        <dbReference type="Proteomes" id="UP000007721"/>
    </source>
</evidence>
<dbReference type="PROSITE" id="PS00301">
    <property type="entry name" value="G_TR_1"/>
    <property type="match status" value="1"/>
</dbReference>
<protein>
    <submittedName>
        <fullName evidence="6">Sulfate adenylyltransferase, subunit 1</fullName>
    </submittedName>
</protein>
<dbReference type="InterPro" id="IPR025662">
    <property type="entry name" value="Sigma_54_int_dom_ATP-bd_1"/>
</dbReference>
<keyword evidence="7" id="KW-1185">Reference proteome</keyword>
<keyword evidence="2" id="KW-0547">Nucleotide-binding</keyword>
<dbReference type="Gene3D" id="3.40.50.300">
    <property type="entry name" value="P-loop containing nucleotide triphosphate hydrolases"/>
    <property type="match status" value="2"/>
</dbReference>
<dbReference type="CDD" id="cd04095">
    <property type="entry name" value="CysN_NoDQ_III"/>
    <property type="match status" value="1"/>
</dbReference>
<evidence type="ECO:0000256" key="2">
    <source>
        <dbReference type="ARBA" id="ARBA00022741"/>
    </source>
</evidence>
<dbReference type="SUPFAM" id="SSF50465">
    <property type="entry name" value="EF-Tu/eEF-1alpha/eIF2-gamma C-terminal domain"/>
    <property type="match status" value="1"/>
</dbReference>
<dbReference type="SUPFAM" id="SSF52540">
    <property type="entry name" value="P-loop containing nucleoside triphosphate hydrolases"/>
    <property type="match status" value="2"/>
</dbReference>
<evidence type="ECO:0000256" key="1">
    <source>
        <dbReference type="ARBA" id="ARBA00022679"/>
    </source>
</evidence>